<proteinExistence type="predicted"/>
<organism evidence="2 3">
    <name type="scientific">Vicia faba</name>
    <name type="common">Broad bean</name>
    <name type="synonym">Faba vulgaris</name>
    <dbReference type="NCBI Taxonomy" id="3906"/>
    <lineage>
        <taxon>Eukaryota</taxon>
        <taxon>Viridiplantae</taxon>
        <taxon>Streptophyta</taxon>
        <taxon>Embryophyta</taxon>
        <taxon>Tracheophyta</taxon>
        <taxon>Spermatophyta</taxon>
        <taxon>Magnoliopsida</taxon>
        <taxon>eudicotyledons</taxon>
        <taxon>Gunneridae</taxon>
        <taxon>Pentapetalae</taxon>
        <taxon>rosids</taxon>
        <taxon>fabids</taxon>
        <taxon>Fabales</taxon>
        <taxon>Fabaceae</taxon>
        <taxon>Papilionoideae</taxon>
        <taxon>50 kb inversion clade</taxon>
        <taxon>NPAAA clade</taxon>
        <taxon>Hologalegina</taxon>
        <taxon>IRL clade</taxon>
        <taxon>Fabeae</taxon>
        <taxon>Vicia</taxon>
    </lineage>
</organism>
<protein>
    <recommendedName>
        <fullName evidence="4">DUF4283 domain-containing protein</fullName>
    </recommendedName>
</protein>
<name>A0AAV1A0S6_VICFA</name>
<keyword evidence="3" id="KW-1185">Reference proteome</keyword>
<reference evidence="2 3" key="1">
    <citation type="submission" date="2023-01" db="EMBL/GenBank/DDBJ databases">
        <authorList>
            <person name="Kreplak J."/>
        </authorList>
    </citation>
    <scope>NUCLEOTIDE SEQUENCE [LARGE SCALE GENOMIC DNA]</scope>
</reference>
<evidence type="ECO:0000313" key="3">
    <source>
        <dbReference type="Proteomes" id="UP001157006"/>
    </source>
</evidence>
<evidence type="ECO:0008006" key="4">
    <source>
        <dbReference type="Google" id="ProtNLM"/>
    </source>
</evidence>
<dbReference type="Proteomes" id="UP001157006">
    <property type="component" value="Chromosome 3"/>
</dbReference>
<sequence>METFSSLKEGRGGMTTTVDEVSEEEQVSGEEKPSGLDMHFNSFWVRVYDLPSILILEAMTRKIESILGTFEEMNPKDEHMCGRFLHIKIMVDLKKPLKEGQWLGHYLKDCEALGDLSDEGYEDVDEHKLSYAKPLGKVITTYVPVSKSITLIKEKPKGRNKVVKNWGKKATNERIKKLEVEKERRKLVDVKIMEASSEKVGCLGKKRRQDSDLHIDGKMIPEVVLDAQHCLSQ</sequence>
<feature type="region of interest" description="Disordered" evidence="1">
    <location>
        <begin position="1"/>
        <end position="33"/>
    </location>
</feature>
<dbReference type="EMBL" id="OX451738">
    <property type="protein sequence ID" value="CAI8603338.1"/>
    <property type="molecule type" value="Genomic_DNA"/>
</dbReference>
<dbReference type="AlphaFoldDB" id="A0AAV1A0S6"/>
<evidence type="ECO:0000256" key="1">
    <source>
        <dbReference type="SAM" id="MobiDB-lite"/>
    </source>
</evidence>
<gene>
    <name evidence="2" type="ORF">VFH_III081960</name>
</gene>
<evidence type="ECO:0000313" key="2">
    <source>
        <dbReference type="EMBL" id="CAI8603338.1"/>
    </source>
</evidence>
<accession>A0AAV1A0S6</accession>